<organism evidence="4 5">
    <name type="scientific">Ensete ventricosum</name>
    <name type="common">Abyssinian banana</name>
    <name type="synonym">Musa ensete</name>
    <dbReference type="NCBI Taxonomy" id="4639"/>
    <lineage>
        <taxon>Eukaryota</taxon>
        <taxon>Viridiplantae</taxon>
        <taxon>Streptophyta</taxon>
        <taxon>Embryophyta</taxon>
        <taxon>Tracheophyta</taxon>
        <taxon>Spermatophyta</taxon>
        <taxon>Magnoliopsida</taxon>
        <taxon>Liliopsida</taxon>
        <taxon>Zingiberales</taxon>
        <taxon>Musaceae</taxon>
        <taxon>Ensete</taxon>
    </lineage>
</organism>
<evidence type="ECO:0000313" key="5">
    <source>
        <dbReference type="Proteomes" id="UP000287651"/>
    </source>
</evidence>
<dbReference type="Proteomes" id="UP000287651">
    <property type="component" value="Unassembled WGS sequence"/>
</dbReference>
<dbReference type="AlphaFoldDB" id="A0A426YLV0"/>
<sequence>VLDVHLVVDPWTRESRGFGFVTMSTLEEADSCIKYLNRSVLEGRVVTVEKVKYSGKETTRTNTNPWQIPWCKSYSPSYTSDRDRSYSPDYRRRAYSPYYRRRRSQSVSCYSRRRRSYSRDLRSYSSGRSGSPYCHRRCEHSWSRSISPRSRYRRHYSRSISPRRSSRRGFSHSHSPRDQRSRRSYSRSPSPRDRRLRRSYSRNYSPRYRKYSAKVQPSKRSPSSGNSSGPIERYSRESYAHSHSASSSLSSRSRSPAGEKKGWQAEWLGRGDVWRGVGGAN</sequence>
<feature type="non-terminal residue" evidence="4">
    <location>
        <position position="1"/>
    </location>
</feature>
<dbReference type="InterPro" id="IPR000504">
    <property type="entry name" value="RRM_dom"/>
</dbReference>
<feature type="compositionally biased region" description="Low complexity" evidence="2">
    <location>
        <begin position="218"/>
        <end position="230"/>
    </location>
</feature>
<dbReference type="SUPFAM" id="SSF54928">
    <property type="entry name" value="RNA-binding domain, RBD"/>
    <property type="match status" value="1"/>
</dbReference>
<proteinExistence type="predicted"/>
<evidence type="ECO:0000256" key="1">
    <source>
        <dbReference type="PROSITE-ProRule" id="PRU00176"/>
    </source>
</evidence>
<keyword evidence="1" id="KW-0694">RNA-binding</keyword>
<dbReference type="PROSITE" id="PS50102">
    <property type="entry name" value="RRM"/>
    <property type="match status" value="1"/>
</dbReference>
<dbReference type="InterPro" id="IPR012677">
    <property type="entry name" value="Nucleotide-bd_a/b_plait_sf"/>
</dbReference>
<dbReference type="GO" id="GO:0003723">
    <property type="term" value="F:RNA binding"/>
    <property type="evidence" value="ECO:0007669"/>
    <property type="project" value="UniProtKB-UniRule"/>
</dbReference>
<feature type="region of interest" description="Disordered" evidence="2">
    <location>
        <begin position="149"/>
        <end position="264"/>
    </location>
</feature>
<dbReference type="Pfam" id="PF00076">
    <property type="entry name" value="RRM_1"/>
    <property type="match status" value="1"/>
</dbReference>
<protein>
    <recommendedName>
        <fullName evidence="3">RRM domain-containing protein</fullName>
    </recommendedName>
</protein>
<name>A0A426YLV0_ENSVE</name>
<reference evidence="4 5" key="1">
    <citation type="journal article" date="2014" name="Agronomy (Basel)">
        <title>A Draft Genome Sequence for Ensete ventricosum, the Drought-Tolerant Tree Against Hunger.</title>
        <authorList>
            <person name="Harrison J."/>
            <person name="Moore K.A."/>
            <person name="Paszkiewicz K."/>
            <person name="Jones T."/>
            <person name="Grant M."/>
            <person name="Ambacheew D."/>
            <person name="Muzemil S."/>
            <person name="Studholme D.J."/>
        </authorList>
    </citation>
    <scope>NUCLEOTIDE SEQUENCE [LARGE SCALE GENOMIC DNA]</scope>
</reference>
<dbReference type="EMBL" id="AMZH03011535">
    <property type="protein sequence ID" value="RRT52694.1"/>
    <property type="molecule type" value="Genomic_DNA"/>
</dbReference>
<evidence type="ECO:0000313" key="4">
    <source>
        <dbReference type="EMBL" id="RRT52694.1"/>
    </source>
</evidence>
<feature type="domain" description="RRM" evidence="3">
    <location>
        <begin position="1"/>
        <end position="53"/>
    </location>
</feature>
<accession>A0A426YLV0</accession>
<evidence type="ECO:0000259" key="3">
    <source>
        <dbReference type="PROSITE" id="PS50102"/>
    </source>
</evidence>
<comment type="caution">
    <text evidence="4">The sequence shown here is derived from an EMBL/GenBank/DDBJ whole genome shotgun (WGS) entry which is preliminary data.</text>
</comment>
<dbReference type="Gene3D" id="3.30.70.330">
    <property type="match status" value="1"/>
</dbReference>
<dbReference type="InterPro" id="IPR050441">
    <property type="entry name" value="RBM"/>
</dbReference>
<evidence type="ECO:0000256" key="2">
    <source>
        <dbReference type="SAM" id="MobiDB-lite"/>
    </source>
</evidence>
<dbReference type="PANTHER" id="PTHR48034">
    <property type="entry name" value="TRANSFORMER-2 SEX-DETERMINING PROTEIN-RELATED"/>
    <property type="match status" value="1"/>
</dbReference>
<gene>
    <name evidence="4" type="ORF">B296_00033196</name>
</gene>
<dbReference type="InterPro" id="IPR035979">
    <property type="entry name" value="RBD_domain_sf"/>
</dbReference>
<feature type="compositionally biased region" description="Low complexity" evidence="2">
    <location>
        <begin position="241"/>
        <end position="255"/>
    </location>
</feature>